<organism evidence="9 10">
    <name type="scientific">Paenisporosarcina quisquiliarum</name>
    <dbReference type="NCBI Taxonomy" id="365346"/>
    <lineage>
        <taxon>Bacteria</taxon>
        <taxon>Bacillati</taxon>
        <taxon>Bacillota</taxon>
        <taxon>Bacilli</taxon>
        <taxon>Bacillales</taxon>
        <taxon>Caryophanaceae</taxon>
        <taxon>Paenisporosarcina</taxon>
    </lineage>
</organism>
<dbReference type="Gene3D" id="1.20.1250.20">
    <property type="entry name" value="MFS general substrate transporter like domains"/>
    <property type="match status" value="2"/>
</dbReference>
<evidence type="ECO:0000256" key="4">
    <source>
        <dbReference type="ARBA" id="ARBA00022692"/>
    </source>
</evidence>
<dbReference type="CDD" id="cd17329">
    <property type="entry name" value="MFS_MdtH_MDR_like"/>
    <property type="match status" value="1"/>
</dbReference>
<dbReference type="EMBL" id="JAMKBJ010000002">
    <property type="protein sequence ID" value="MCZ8536354.1"/>
    <property type="molecule type" value="Genomic_DNA"/>
</dbReference>
<name>A0A9X3RCM9_9BACL</name>
<evidence type="ECO:0000256" key="1">
    <source>
        <dbReference type="ARBA" id="ARBA00004651"/>
    </source>
</evidence>
<dbReference type="GO" id="GO:0022857">
    <property type="term" value="F:transmembrane transporter activity"/>
    <property type="evidence" value="ECO:0007669"/>
    <property type="project" value="InterPro"/>
</dbReference>
<feature type="transmembrane region" description="Helical" evidence="7">
    <location>
        <begin position="243"/>
        <end position="263"/>
    </location>
</feature>
<dbReference type="PANTHER" id="PTHR23517">
    <property type="entry name" value="RESISTANCE PROTEIN MDTM, PUTATIVE-RELATED-RELATED"/>
    <property type="match status" value="1"/>
</dbReference>
<comment type="caution">
    <text evidence="9">The sequence shown here is derived from an EMBL/GenBank/DDBJ whole genome shotgun (WGS) entry which is preliminary data.</text>
</comment>
<evidence type="ECO:0000256" key="7">
    <source>
        <dbReference type="SAM" id="Phobius"/>
    </source>
</evidence>
<comment type="subcellular location">
    <subcellularLocation>
        <location evidence="1">Cell membrane</location>
        <topology evidence="1">Multi-pass membrane protein</topology>
    </subcellularLocation>
</comment>
<dbReference type="InterPro" id="IPR050171">
    <property type="entry name" value="MFS_Transporters"/>
</dbReference>
<feature type="transmembrane region" description="Helical" evidence="7">
    <location>
        <begin position="5"/>
        <end position="25"/>
    </location>
</feature>
<accession>A0A9X3RCM9</accession>
<dbReference type="GO" id="GO:0005886">
    <property type="term" value="C:plasma membrane"/>
    <property type="evidence" value="ECO:0007669"/>
    <property type="project" value="UniProtKB-SubCell"/>
</dbReference>
<feature type="domain" description="Major facilitator superfamily (MFS) profile" evidence="8">
    <location>
        <begin position="4"/>
        <end position="385"/>
    </location>
</feature>
<dbReference type="AlphaFoldDB" id="A0A9X3RCM9"/>
<feature type="transmembrane region" description="Helical" evidence="7">
    <location>
        <begin position="129"/>
        <end position="151"/>
    </location>
</feature>
<dbReference type="InterPro" id="IPR020846">
    <property type="entry name" value="MFS_dom"/>
</dbReference>
<feature type="transmembrane region" description="Helical" evidence="7">
    <location>
        <begin position="37"/>
        <end position="59"/>
    </location>
</feature>
<evidence type="ECO:0000256" key="2">
    <source>
        <dbReference type="ARBA" id="ARBA00022448"/>
    </source>
</evidence>
<evidence type="ECO:0000313" key="10">
    <source>
        <dbReference type="Proteomes" id="UP001152173"/>
    </source>
</evidence>
<dbReference type="SUPFAM" id="SSF103473">
    <property type="entry name" value="MFS general substrate transporter"/>
    <property type="match status" value="1"/>
</dbReference>
<keyword evidence="10" id="KW-1185">Reference proteome</keyword>
<feature type="transmembrane region" description="Helical" evidence="7">
    <location>
        <begin position="71"/>
        <end position="89"/>
    </location>
</feature>
<dbReference type="InterPro" id="IPR036259">
    <property type="entry name" value="MFS_trans_sf"/>
</dbReference>
<feature type="transmembrane region" description="Helical" evidence="7">
    <location>
        <begin position="203"/>
        <end position="223"/>
    </location>
</feature>
<sequence>MPRSVWLLIIGMLVNVTGSSFLWPLNTIYLHDHLGKSLSVAGLVLMANAGAGIIGNLLGGYLFDRIGGYKSIMLGIVITIFGLVGLTLWHGWPHYVWFLTIMGFSGGIVFPSMYAMVGTAWPEGGRKAFNAIYLAQNLGVAIGPAVAGIIADASFDYIFIANLGMYIIFFFIAVLGYRRFDISPNMHTSVINEGKKIRNKAPFYALLIVTSGYLMCWLVYVQWQSTIATYTQELGLTLKHYSLLWTINGLLILAAQPIIQPIVKKLEHRVKAQLVLGIVIMMISFIVVGYAQVFSMFVTAMVILTIGEMFVWPAVPTLASQLAPKGREGFYQGIVNSTATVGRMLGPFVGGVLVDQYGMTAMFLILTSFMALAIIPSLYYDLPLKKTALKNTAETE</sequence>
<dbReference type="Proteomes" id="UP001152173">
    <property type="component" value="Unassembled WGS sequence"/>
</dbReference>
<proteinExistence type="predicted"/>
<feature type="transmembrane region" description="Helical" evidence="7">
    <location>
        <begin position="95"/>
        <end position="117"/>
    </location>
</feature>
<dbReference type="PROSITE" id="PS50850">
    <property type="entry name" value="MFS"/>
    <property type="match status" value="1"/>
</dbReference>
<dbReference type="Pfam" id="PF07690">
    <property type="entry name" value="MFS_1"/>
    <property type="match status" value="1"/>
</dbReference>
<feature type="transmembrane region" description="Helical" evidence="7">
    <location>
        <begin position="357"/>
        <end position="380"/>
    </location>
</feature>
<keyword evidence="5 7" id="KW-1133">Transmembrane helix</keyword>
<dbReference type="RefSeq" id="WP_269925452.1">
    <property type="nucleotide sequence ID" value="NZ_JAMKBJ010000002.1"/>
</dbReference>
<reference evidence="9" key="1">
    <citation type="submission" date="2022-05" db="EMBL/GenBank/DDBJ databases">
        <authorList>
            <person name="Colautti A."/>
            <person name="Iacumin L."/>
        </authorList>
    </citation>
    <scope>NUCLEOTIDE SEQUENCE</scope>
    <source>
        <strain evidence="9">SK 55</strain>
    </source>
</reference>
<keyword evidence="4 7" id="KW-0812">Transmembrane</keyword>
<evidence type="ECO:0000256" key="3">
    <source>
        <dbReference type="ARBA" id="ARBA00022475"/>
    </source>
</evidence>
<feature type="transmembrane region" description="Helical" evidence="7">
    <location>
        <begin position="275"/>
        <end position="306"/>
    </location>
</feature>
<protein>
    <submittedName>
        <fullName evidence="9">MFS transporter</fullName>
    </submittedName>
</protein>
<evidence type="ECO:0000313" key="9">
    <source>
        <dbReference type="EMBL" id="MCZ8536354.1"/>
    </source>
</evidence>
<evidence type="ECO:0000259" key="8">
    <source>
        <dbReference type="PROSITE" id="PS50850"/>
    </source>
</evidence>
<keyword evidence="3" id="KW-1003">Cell membrane</keyword>
<evidence type="ECO:0000256" key="5">
    <source>
        <dbReference type="ARBA" id="ARBA00022989"/>
    </source>
</evidence>
<dbReference type="PANTHER" id="PTHR23517:SF10">
    <property type="entry name" value="MAJOR FACILITATOR SUPERFAMILY (MFS) PROFILE DOMAIN-CONTAINING PROTEIN"/>
    <property type="match status" value="1"/>
</dbReference>
<dbReference type="InterPro" id="IPR011701">
    <property type="entry name" value="MFS"/>
</dbReference>
<feature type="transmembrane region" description="Helical" evidence="7">
    <location>
        <begin position="157"/>
        <end position="177"/>
    </location>
</feature>
<gene>
    <name evidence="9" type="ORF">M9R32_03965</name>
</gene>
<keyword evidence="2" id="KW-0813">Transport</keyword>
<evidence type="ECO:0000256" key="6">
    <source>
        <dbReference type="ARBA" id="ARBA00023136"/>
    </source>
</evidence>
<keyword evidence="6 7" id="KW-0472">Membrane</keyword>